<evidence type="ECO:0000313" key="10">
    <source>
        <dbReference type="Proteomes" id="UP000063953"/>
    </source>
</evidence>
<dbReference type="HAMAP" id="MF_01899">
    <property type="entry name" value="RNase_D"/>
    <property type="match status" value="1"/>
</dbReference>
<evidence type="ECO:0000256" key="3">
    <source>
        <dbReference type="ARBA" id="ARBA00022722"/>
    </source>
</evidence>
<dbReference type="Gene3D" id="3.30.420.10">
    <property type="entry name" value="Ribonuclease H-like superfamily/Ribonuclease H"/>
    <property type="match status" value="1"/>
</dbReference>
<dbReference type="PANTHER" id="PTHR47649:SF1">
    <property type="entry name" value="RIBONUCLEASE D"/>
    <property type="match status" value="1"/>
</dbReference>
<dbReference type="SMART" id="SM00474">
    <property type="entry name" value="35EXOc"/>
    <property type="match status" value="1"/>
</dbReference>
<dbReference type="GO" id="GO:0005737">
    <property type="term" value="C:cytoplasm"/>
    <property type="evidence" value="ECO:0007669"/>
    <property type="project" value="UniProtKB-SubCell"/>
</dbReference>
<evidence type="ECO:0000313" key="9">
    <source>
        <dbReference type="EMBL" id="MDM1695442.1"/>
    </source>
</evidence>
<evidence type="ECO:0000256" key="4">
    <source>
        <dbReference type="ARBA" id="ARBA00022801"/>
    </source>
</evidence>
<dbReference type="Pfam" id="PF00570">
    <property type="entry name" value="HRDC"/>
    <property type="match status" value="1"/>
</dbReference>
<evidence type="ECO:0000259" key="7">
    <source>
        <dbReference type="PROSITE" id="PS50967"/>
    </source>
</evidence>
<protein>
    <recommendedName>
        <fullName evidence="6">Ribonuclease D</fullName>
        <shortName evidence="6">RNase D</shortName>
        <ecNumber evidence="6">3.1.13.5</ecNumber>
    </recommendedName>
</protein>
<dbReference type="PROSITE" id="PS50967">
    <property type="entry name" value="HRDC"/>
    <property type="match status" value="1"/>
</dbReference>
<dbReference type="PATRIC" id="fig|1698449.3.peg.1717"/>
<dbReference type="InterPro" id="IPR002562">
    <property type="entry name" value="3'-5'_exonuclease_dom"/>
</dbReference>
<comment type="function">
    <text evidence="6">Exonuclease involved in the 3' processing of various precursor tRNAs. Initiates hydrolysis at the 3'-terminus of an RNA molecule and releases 5'-mononucleotides.</text>
</comment>
<dbReference type="EMBL" id="CP012365">
    <property type="protein sequence ID" value="AKX59968.1"/>
    <property type="molecule type" value="Genomic_DNA"/>
</dbReference>
<dbReference type="GO" id="GO:0000166">
    <property type="term" value="F:nucleotide binding"/>
    <property type="evidence" value="ECO:0007669"/>
    <property type="project" value="InterPro"/>
</dbReference>
<feature type="domain" description="HRDC" evidence="7">
    <location>
        <begin position="211"/>
        <end position="291"/>
    </location>
</feature>
<comment type="catalytic activity">
    <reaction evidence="6">
        <text>Exonucleolytic cleavage that removes extra residues from the 3'-terminus of tRNA to produce 5'-mononucleotides.</text>
        <dbReference type="EC" id="3.1.13.5"/>
    </reaction>
</comment>
<dbReference type="SUPFAM" id="SSF53098">
    <property type="entry name" value="Ribonuclease H-like"/>
    <property type="match status" value="1"/>
</dbReference>
<evidence type="ECO:0000313" key="8">
    <source>
        <dbReference type="EMBL" id="AKX59968.1"/>
    </source>
</evidence>
<keyword evidence="1 6" id="KW-0963">Cytoplasm</keyword>
<dbReference type="InterPro" id="IPR036397">
    <property type="entry name" value="RNaseH_sf"/>
</dbReference>
<evidence type="ECO:0000256" key="1">
    <source>
        <dbReference type="ARBA" id="ARBA00022490"/>
    </source>
</evidence>
<organism evidence="8 10">
    <name type="scientific">Thiopseudomonas alkaliphila</name>
    <dbReference type="NCBI Taxonomy" id="1697053"/>
    <lineage>
        <taxon>Bacteria</taxon>
        <taxon>Pseudomonadati</taxon>
        <taxon>Pseudomonadota</taxon>
        <taxon>Gammaproteobacteria</taxon>
        <taxon>Pseudomonadales</taxon>
        <taxon>Pseudomonadaceae</taxon>
        <taxon>Thiopseudomonas</taxon>
    </lineage>
</organism>
<dbReference type="SUPFAM" id="SSF47819">
    <property type="entry name" value="HRDC-like"/>
    <property type="match status" value="2"/>
</dbReference>
<dbReference type="GO" id="GO:0033890">
    <property type="term" value="F:ribonuclease D activity"/>
    <property type="evidence" value="ECO:0007669"/>
    <property type="project" value="UniProtKB-UniRule"/>
</dbReference>
<reference evidence="9" key="3">
    <citation type="journal article" date="2022" name="Sci. Total Environ.">
        <title>Prevalence, transmission, and molecular epidemiology of tet(X)-positive bacteria among humans, animals, and environmental niches in China: An epidemiological, and genomic-based study.</title>
        <authorList>
            <person name="Dong N."/>
            <person name="Zeng Y."/>
            <person name="Cai C."/>
            <person name="Sun C."/>
            <person name="Lu J."/>
            <person name="Liu C."/>
            <person name="Zhou H."/>
            <person name="Sun Q."/>
            <person name="Shu L."/>
            <person name="Wang H."/>
            <person name="Wang Y."/>
            <person name="Wang S."/>
            <person name="Wu C."/>
            <person name="Chan E.W."/>
            <person name="Chen G."/>
            <person name="Shen Z."/>
            <person name="Chen S."/>
            <person name="Zhang R."/>
        </authorList>
    </citation>
    <scope>NUCLEOTIDE SEQUENCE</scope>
    <source>
        <strain evidence="9">DF46-2-2</strain>
    </source>
</reference>
<dbReference type="PANTHER" id="PTHR47649">
    <property type="entry name" value="RIBONUCLEASE D"/>
    <property type="match status" value="1"/>
</dbReference>
<dbReference type="Proteomes" id="UP000063953">
    <property type="component" value="Chromosome"/>
</dbReference>
<dbReference type="EMBL" id="JACANB010000001">
    <property type="protein sequence ID" value="MDM1695442.1"/>
    <property type="molecule type" value="Genomic_DNA"/>
</dbReference>
<dbReference type="InterPro" id="IPR012337">
    <property type="entry name" value="RNaseH-like_sf"/>
</dbReference>
<keyword evidence="3 6" id="KW-0540">Nuclease</keyword>
<evidence type="ECO:0000256" key="2">
    <source>
        <dbReference type="ARBA" id="ARBA00022694"/>
    </source>
</evidence>
<dbReference type="InterPro" id="IPR002121">
    <property type="entry name" value="HRDC_dom"/>
</dbReference>
<dbReference type="InterPro" id="IPR006292">
    <property type="entry name" value="RNase_D"/>
</dbReference>
<dbReference type="STRING" id="1697053.AKN87_10915"/>
<evidence type="ECO:0000256" key="6">
    <source>
        <dbReference type="HAMAP-Rule" id="MF_01899"/>
    </source>
</evidence>
<accession>A0A0K1XFL2</accession>
<proteinExistence type="inferred from homology"/>
<comment type="similarity">
    <text evidence="6">Belongs to the RNase D family.</text>
</comment>
<dbReference type="Pfam" id="PF01612">
    <property type="entry name" value="DNA_pol_A_exo1"/>
    <property type="match status" value="1"/>
</dbReference>
<keyword evidence="2 6" id="KW-0819">tRNA processing</keyword>
<keyword evidence="5 6" id="KW-0269">Exonuclease</keyword>
<evidence type="ECO:0000256" key="5">
    <source>
        <dbReference type="ARBA" id="ARBA00022839"/>
    </source>
</evidence>
<dbReference type="NCBIfam" id="TIGR01388">
    <property type="entry name" value="rnd"/>
    <property type="match status" value="1"/>
</dbReference>
<dbReference type="Proteomes" id="UP001173465">
    <property type="component" value="Unassembled WGS sequence"/>
</dbReference>
<dbReference type="Gene3D" id="1.10.150.80">
    <property type="entry name" value="HRDC domain"/>
    <property type="match status" value="2"/>
</dbReference>
<dbReference type="RefSeq" id="WP_053101171.1">
    <property type="nucleotide sequence ID" value="NZ_CP012365.1"/>
</dbReference>
<reference evidence="9" key="2">
    <citation type="submission" date="2020-06" db="EMBL/GenBank/DDBJ databases">
        <authorList>
            <person name="Dong N."/>
        </authorList>
    </citation>
    <scope>NUCLEOTIDE SEQUENCE</scope>
    <source>
        <strain evidence="9">DF46-2-2</strain>
    </source>
</reference>
<sequence length="374" mass="43024">MSIDIQWVTSDQELSKKCAQWAKLSYLAVDTEFIRVSTFYPIAGLIQLSDGQSVFLIDPLLITNWQPFKELLESKQVIKVLHACGEDLEVFARLMEARPQRLFDTQIAAGLLNIGFSMGYSRLVQALLHIELPKGETRSDWLQRPLSETQVLYAAQDTLYLAQVYLQLAERLSAEKLQWLFEDGDTLVQLHTAKPEPELRWQLIKQAWKLNRQQLGVLQHLTAWREEQAMSRDVPRSRVLKDSSLYALAEQQPTSLYQLADIVDMHPNTIRREGAKVLSLIQQALEKPAEQWPESLPQPLTVTEAKQLKKLHRWAKLQAQQLDIAPEMMVKKKCLEALLRSGLETGHYQLPESLSGWRRQQLGDLLLDRLQENV</sequence>
<dbReference type="InterPro" id="IPR051086">
    <property type="entry name" value="RNase_D-like"/>
</dbReference>
<comment type="cofactor">
    <cofactor evidence="6">
        <name>a divalent metal cation</name>
        <dbReference type="ChEBI" id="CHEBI:60240"/>
    </cofactor>
</comment>
<dbReference type="EC" id="3.1.13.5" evidence="6"/>
<dbReference type="InterPro" id="IPR010997">
    <property type="entry name" value="HRDC-like_sf"/>
</dbReference>
<comment type="subcellular location">
    <subcellularLocation>
        <location evidence="6">Cytoplasm</location>
    </subcellularLocation>
</comment>
<dbReference type="CDD" id="cd06142">
    <property type="entry name" value="RNaseD_exo"/>
    <property type="match status" value="1"/>
</dbReference>
<name>A0A0K1XFL2_9GAMM</name>
<dbReference type="SMART" id="SM00341">
    <property type="entry name" value="HRDC"/>
    <property type="match status" value="1"/>
</dbReference>
<keyword evidence="4 6" id="KW-0378">Hydrolase</keyword>
<keyword evidence="10" id="KW-1185">Reference proteome</keyword>
<reference evidence="8 10" key="1">
    <citation type="journal article" date="2015" name="Genome Announc.">
        <title>Genome Sequences of Oblitimonas alkaliphila gen. nov. sp. nov. (Proposed), a Novel Bacterium of the Pseudomonadaceae Family.</title>
        <authorList>
            <person name="Lauer A.C."/>
            <person name="Nicholson A.C."/>
            <person name="Humrighouse B.W."/>
            <person name="Emery B."/>
            <person name="Drobish A."/>
            <person name="Juieng P."/>
            <person name="Loparev V."/>
            <person name="McQuiston J.R."/>
        </authorList>
    </citation>
    <scope>NUCLEOTIDE SEQUENCE [LARGE SCALE GENOMIC DNA]</scope>
    <source>
        <strain evidence="8 10">E5571</strain>
    </source>
</reference>
<gene>
    <name evidence="6 9" type="primary">rnd</name>
    <name evidence="8" type="ORF">AKN88_08545</name>
    <name evidence="9" type="ORF">HX099_01995</name>
</gene>
<dbReference type="AlphaFoldDB" id="A0A0K1XFL2"/>
<dbReference type="InterPro" id="IPR044876">
    <property type="entry name" value="HRDC_dom_sf"/>
</dbReference>
<dbReference type="GO" id="GO:0042780">
    <property type="term" value="P:tRNA 3'-end processing"/>
    <property type="evidence" value="ECO:0007669"/>
    <property type="project" value="UniProtKB-UniRule"/>
</dbReference>
<dbReference type="GO" id="GO:0003676">
    <property type="term" value="F:nucleic acid binding"/>
    <property type="evidence" value="ECO:0007669"/>
    <property type="project" value="InterPro"/>
</dbReference>
<dbReference type="GO" id="GO:0008408">
    <property type="term" value="F:3'-5' exonuclease activity"/>
    <property type="evidence" value="ECO:0007669"/>
    <property type="project" value="InterPro"/>
</dbReference>